<dbReference type="OrthoDB" id="49241at2759"/>
<feature type="region of interest" description="Disordered" evidence="5">
    <location>
        <begin position="405"/>
        <end position="430"/>
    </location>
</feature>
<feature type="compositionally biased region" description="Polar residues" evidence="5">
    <location>
        <begin position="1"/>
        <end position="12"/>
    </location>
</feature>
<dbReference type="PANTHER" id="PTHR12446:SF34">
    <property type="entry name" value="PROTEIN LIN-54 HOMOLOG"/>
    <property type="match status" value="1"/>
</dbReference>
<keyword evidence="8" id="KW-1185">Reference proteome</keyword>
<evidence type="ECO:0000256" key="3">
    <source>
        <dbReference type="ARBA" id="ARBA00023242"/>
    </source>
</evidence>
<proteinExistence type="inferred from homology"/>
<evidence type="ECO:0000313" key="7">
    <source>
        <dbReference type="EMBL" id="KAG7370707.1"/>
    </source>
</evidence>
<evidence type="ECO:0000313" key="8">
    <source>
        <dbReference type="Proteomes" id="UP000693970"/>
    </source>
</evidence>
<dbReference type="EMBL" id="JAGRRH010000004">
    <property type="protein sequence ID" value="KAG7370707.1"/>
    <property type="molecule type" value="Genomic_DNA"/>
</dbReference>
<dbReference type="Proteomes" id="UP000693970">
    <property type="component" value="Unassembled WGS sequence"/>
</dbReference>
<feature type="region of interest" description="Disordered" evidence="5">
    <location>
        <begin position="227"/>
        <end position="254"/>
    </location>
</feature>
<accession>A0A9K3Q454</accession>
<dbReference type="PANTHER" id="PTHR12446">
    <property type="entry name" value="TESMIN/TSO1-RELATED"/>
    <property type="match status" value="1"/>
</dbReference>
<dbReference type="InterPro" id="IPR005172">
    <property type="entry name" value="CRC"/>
</dbReference>
<feature type="compositionally biased region" description="Acidic residues" evidence="5">
    <location>
        <begin position="487"/>
        <end position="496"/>
    </location>
</feature>
<dbReference type="PROSITE" id="PS51634">
    <property type="entry name" value="CRC"/>
    <property type="match status" value="1"/>
</dbReference>
<dbReference type="GO" id="GO:0006355">
    <property type="term" value="P:regulation of DNA-templated transcription"/>
    <property type="evidence" value="ECO:0007669"/>
    <property type="project" value="TreeGrafter"/>
</dbReference>
<organism evidence="7 8">
    <name type="scientific">Nitzschia inconspicua</name>
    <dbReference type="NCBI Taxonomy" id="303405"/>
    <lineage>
        <taxon>Eukaryota</taxon>
        <taxon>Sar</taxon>
        <taxon>Stramenopiles</taxon>
        <taxon>Ochrophyta</taxon>
        <taxon>Bacillariophyta</taxon>
        <taxon>Bacillariophyceae</taxon>
        <taxon>Bacillariophycidae</taxon>
        <taxon>Bacillariales</taxon>
        <taxon>Bacillariaceae</taxon>
        <taxon>Nitzschia</taxon>
    </lineage>
</organism>
<protein>
    <submittedName>
        <fullName evidence="7">Tesmin/TSO1-like CXC domain protein</fullName>
    </submittedName>
</protein>
<keyword evidence="4" id="KW-0175">Coiled coil</keyword>
<feature type="region of interest" description="Disordered" evidence="5">
    <location>
        <begin position="483"/>
        <end position="554"/>
    </location>
</feature>
<keyword evidence="3" id="KW-0539">Nucleus</keyword>
<dbReference type="InterPro" id="IPR028307">
    <property type="entry name" value="Lin-54_fam"/>
</dbReference>
<evidence type="ECO:0000256" key="5">
    <source>
        <dbReference type="SAM" id="MobiDB-lite"/>
    </source>
</evidence>
<dbReference type="AlphaFoldDB" id="A0A9K3Q454"/>
<dbReference type="GO" id="GO:0005634">
    <property type="term" value="C:nucleus"/>
    <property type="evidence" value="ECO:0007669"/>
    <property type="project" value="UniProtKB-SubCell"/>
</dbReference>
<comment type="caution">
    <text evidence="7">The sequence shown here is derived from an EMBL/GenBank/DDBJ whole genome shotgun (WGS) entry which is preliminary data.</text>
</comment>
<feature type="region of interest" description="Disordered" evidence="5">
    <location>
        <begin position="1"/>
        <end position="55"/>
    </location>
</feature>
<reference evidence="7" key="2">
    <citation type="submission" date="2021-04" db="EMBL/GenBank/DDBJ databases">
        <authorList>
            <person name="Podell S."/>
        </authorList>
    </citation>
    <scope>NUCLEOTIDE SEQUENCE</scope>
    <source>
        <strain evidence="7">Hildebrandi</strain>
    </source>
</reference>
<feature type="coiled-coil region" evidence="4">
    <location>
        <begin position="720"/>
        <end position="747"/>
    </location>
</feature>
<reference evidence="7" key="1">
    <citation type="journal article" date="2021" name="Sci. Rep.">
        <title>Diploid genomic architecture of Nitzschia inconspicua, an elite biomass production diatom.</title>
        <authorList>
            <person name="Oliver A."/>
            <person name="Podell S."/>
            <person name="Pinowska A."/>
            <person name="Traller J.C."/>
            <person name="Smith S.R."/>
            <person name="McClure R."/>
            <person name="Beliaev A."/>
            <person name="Bohutskyi P."/>
            <person name="Hill E.A."/>
            <person name="Rabines A."/>
            <person name="Zheng H."/>
            <person name="Allen L.Z."/>
            <person name="Kuo A."/>
            <person name="Grigoriev I.V."/>
            <person name="Allen A.E."/>
            <person name="Hazlebeck D."/>
            <person name="Allen E.E."/>
        </authorList>
    </citation>
    <scope>NUCLEOTIDE SEQUENCE</scope>
    <source>
        <strain evidence="7">Hildebrandi</strain>
    </source>
</reference>
<evidence type="ECO:0000256" key="1">
    <source>
        <dbReference type="ARBA" id="ARBA00004123"/>
    </source>
</evidence>
<evidence type="ECO:0000256" key="4">
    <source>
        <dbReference type="SAM" id="Coils"/>
    </source>
</evidence>
<dbReference type="InterPro" id="IPR033467">
    <property type="entry name" value="Tesmin/TSO1-like_CXC"/>
</dbReference>
<dbReference type="Pfam" id="PF03638">
    <property type="entry name" value="TCR"/>
    <property type="match status" value="2"/>
</dbReference>
<gene>
    <name evidence="7" type="ORF">IV203_019277</name>
</gene>
<name>A0A9K3Q454_9STRA</name>
<dbReference type="SMART" id="SM01114">
    <property type="entry name" value="CXC"/>
    <property type="match status" value="2"/>
</dbReference>
<evidence type="ECO:0000259" key="6">
    <source>
        <dbReference type="PROSITE" id="PS51634"/>
    </source>
</evidence>
<comment type="similarity">
    <text evidence="2">Belongs to the lin-54 family.</text>
</comment>
<feature type="domain" description="CRC" evidence="6">
    <location>
        <begin position="124"/>
        <end position="346"/>
    </location>
</feature>
<sequence length="755" mass="82697">MARPIITSSNGDNEYPSIELLGKTEKDVGKVATSQLPERQPTNEEYTGAAQRNNRLAFPPSPPPAYFHSFGHHSMNYSANGCSAAYATYGSPGPHRYRHPPACPTFPPQGSPSGPSEMDAEIPKTAGCTCKKSRCLKLYCQCFAVSTTCGPKCRCQACNNTPMHAEEIKAAREAVLERNPIAFQDKFRISGHGASPYHPGWTISHPPPPPPMYQQYDRASYHLSLVHSKPPRTPASLDRMSSKASRETPPTQHQRHPIIIGDYSVPPSHHYHSMHHHPYGSPAFGGGPSPQPALYTSSVNTPPPLVNKFGCKCRKSSCLKKYCECFQNDTHCGLNCRCTNCRNFPDPSLGPPPPPEAPMLLRSSPPPRAVSDESFMEYPSKRYHQEGTPVKSTILAMRHGQLSTPVSKTTVTREEKAAAVEDSPGSKSDVSETIVELNDVSILQAPPLSTEAEKETAEEAKPKDALAMIAAVAMTELLGGKFKTEPVTDDSTTDSDTDTKDLAIDSESSGQKRKADDKEIVAVSPETTIEQHYRKRPRASPSESPVRKMEHRQQSPISMMTIPSHHRVLPPRASPVQSFVRHEHMPYCHPGFRPSNIFSNYSLGGPPSRSPPHYGQFASPPHMSQHFPMAITTPPINCYEIATKTSGLPKALSFRKICSKCGKVRGEHGELGFGNKCVFQECGKCGAGKDVHEKAKCPMGILCDVTVDQGAVPGAADNYLRKIRELAARAELQKTILEDKKKRSEKLAQMTEVTA</sequence>
<comment type="subcellular location">
    <subcellularLocation>
        <location evidence="1">Nucleus</location>
    </subcellularLocation>
</comment>
<evidence type="ECO:0000256" key="2">
    <source>
        <dbReference type="ARBA" id="ARBA00007267"/>
    </source>
</evidence>